<evidence type="ECO:0000313" key="2">
    <source>
        <dbReference type="Proteomes" id="UP000217736"/>
    </source>
</evidence>
<gene>
    <name evidence="1" type="ORF">MSG_02516</name>
</gene>
<organism evidence="1 2">
    <name type="scientific">Mycobacterium shigaense</name>
    <dbReference type="NCBI Taxonomy" id="722731"/>
    <lineage>
        <taxon>Bacteria</taxon>
        <taxon>Bacillati</taxon>
        <taxon>Actinomycetota</taxon>
        <taxon>Actinomycetes</taxon>
        <taxon>Mycobacteriales</taxon>
        <taxon>Mycobacteriaceae</taxon>
        <taxon>Mycobacterium</taxon>
        <taxon>Mycobacterium simiae complex</taxon>
    </lineage>
</organism>
<dbReference type="EMBL" id="AP018164">
    <property type="protein sequence ID" value="BAX92660.1"/>
    <property type="molecule type" value="Genomic_DNA"/>
</dbReference>
<sequence length="43" mass="4677">MLYAKDRGCSAPGCTVGGYYCEVHHVDDYAACRTTDAEDLTFA</sequence>
<dbReference type="InterPro" id="IPR003615">
    <property type="entry name" value="HNH_nuc"/>
</dbReference>
<evidence type="ECO:0000313" key="1">
    <source>
        <dbReference type="EMBL" id="BAX92660.1"/>
    </source>
</evidence>
<dbReference type="CDD" id="cd00085">
    <property type="entry name" value="HNHc"/>
    <property type="match status" value="1"/>
</dbReference>
<evidence type="ECO:0008006" key="3">
    <source>
        <dbReference type="Google" id="ProtNLM"/>
    </source>
</evidence>
<name>A0A1Z4EID3_9MYCO</name>
<reference evidence="2" key="1">
    <citation type="submission" date="2017-06" db="EMBL/GenBank/DDBJ databases">
        <title>Complete Genome Sequence of Mycobacterium shigaense.</title>
        <authorList>
            <person name="Fukano H."/>
            <person name="Yoshida M."/>
            <person name="Kazumi Y."/>
            <person name="Ogura Y."/>
            <person name="Mitarai S."/>
            <person name="Hayashi T."/>
            <person name="Hoshino Y."/>
        </authorList>
    </citation>
    <scope>NUCLEOTIDE SEQUENCE [LARGE SCALE GENOMIC DNA]</scope>
    <source>
        <strain evidence="2">UN-152</strain>
    </source>
</reference>
<accession>A0A1Z4EID3</accession>
<keyword evidence="2" id="KW-1185">Reference proteome</keyword>
<proteinExistence type="predicted"/>
<dbReference type="Proteomes" id="UP000217736">
    <property type="component" value="Chromosome"/>
</dbReference>
<dbReference type="KEGG" id="mshg:MSG_02516"/>
<dbReference type="AlphaFoldDB" id="A0A1Z4EID3"/>
<protein>
    <recommendedName>
        <fullName evidence="3">HNH endonuclease</fullName>
    </recommendedName>
</protein>